<dbReference type="Pfam" id="PF13439">
    <property type="entry name" value="Glyco_transf_4"/>
    <property type="match status" value="1"/>
</dbReference>
<dbReference type="InterPro" id="IPR028098">
    <property type="entry name" value="Glyco_trans_4-like_N"/>
</dbReference>
<dbReference type="EMBL" id="MFFY01000025">
    <property type="protein sequence ID" value="OGF31203.1"/>
    <property type="molecule type" value="Genomic_DNA"/>
</dbReference>
<keyword evidence="1" id="KW-0808">Transferase</keyword>
<organism evidence="4 5">
    <name type="scientific">Candidatus Falkowbacteria bacterium RIFCSPLOWO2_12_FULL_45_13</name>
    <dbReference type="NCBI Taxonomy" id="1797991"/>
    <lineage>
        <taxon>Bacteria</taxon>
        <taxon>Candidatus Falkowiibacteriota</taxon>
    </lineage>
</organism>
<dbReference type="InterPro" id="IPR001296">
    <property type="entry name" value="Glyco_trans_1"/>
</dbReference>
<dbReference type="PANTHER" id="PTHR46401">
    <property type="entry name" value="GLYCOSYLTRANSFERASE WBBK-RELATED"/>
    <property type="match status" value="1"/>
</dbReference>
<reference evidence="4 5" key="1">
    <citation type="journal article" date="2016" name="Nat. Commun.">
        <title>Thousands of microbial genomes shed light on interconnected biogeochemical processes in an aquifer system.</title>
        <authorList>
            <person name="Anantharaman K."/>
            <person name="Brown C.T."/>
            <person name="Hug L.A."/>
            <person name="Sharon I."/>
            <person name="Castelle C.J."/>
            <person name="Probst A.J."/>
            <person name="Thomas B.C."/>
            <person name="Singh A."/>
            <person name="Wilkins M.J."/>
            <person name="Karaoz U."/>
            <person name="Brodie E.L."/>
            <person name="Williams K.H."/>
            <person name="Hubbard S.S."/>
            <person name="Banfield J.F."/>
        </authorList>
    </citation>
    <scope>NUCLEOTIDE SEQUENCE [LARGE SCALE GENOMIC DNA]</scope>
</reference>
<sequence>MLIGIDASRANRKYKGGTEWYAYYLIRQLAKIDSTNQYVLYSDKPLTGGLIDLTDEGGEVNGKIDLVKGCQKINSPHNNFRAKILNWPFFYLWTQARLSLEMLFHPPDRLFIPSHVLPAIHPKKSLVTIHDIGFERAKELYSSDKIGPGEGLSGKGFDFLAKFFSGGKYRSNILDYHSWSAKFALKHARVIIAVSEFTKREMMEVYGASQAKIEVVYNGFNADLYKPIAAKHETGRVLRKYGIKPPYIFYVGRLEKKKNIARLIYALAIMREKYGKINHKLVLVGNAGLGFDEVKYMIEEFDLNNDVIITGWVPERDMPYIYNGASLFVFPSLYEGFGIPLVQAMAVGVPIAASDIASIREIAGRASWLFDPKEASDMAEKMAEVLLDKELADDLIDRGKVRVKDFSLAKCAKETLAVIERM</sequence>
<evidence type="ECO:0000313" key="4">
    <source>
        <dbReference type="EMBL" id="OGF31203.1"/>
    </source>
</evidence>
<dbReference type="AlphaFoldDB" id="A0A1F5SXM4"/>
<proteinExistence type="predicted"/>
<evidence type="ECO:0000256" key="1">
    <source>
        <dbReference type="ARBA" id="ARBA00022679"/>
    </source>
</evidence>
<gene>
    <name evidence="4" type="ORF">A3H09_03060</name>
</gene>
<evidence type="ECO:0000259" key="3">
    <source>
        <dbReference type="Pfam" id="PF13439"/>
    </source>
</evidence>
<evidence type="ECO:0008006" key="6">
    <source>
        <dbReference type="Google" id="ProtNLM"/>
    </source>
</evidence>
<name>A0A1F5SXM4_9BACT</name>
<accession>A0A1F5SXM4</accession>
<feature type="domain" description="Glycosyltransferase subfamily 4-like N-terminal" evidence="3">
    <location>
        <begin position="16"/>
        <end position="223"/>
    </location>
</feature>
<evidence type="ECO:0000313" key="5">
    <source>
        <dbReference type="Proteomes" id="UP000176915"/>
    </source>
</evidence>
<protein>
    <recommendedName>
        <fullName evidence="6">Glycosyl transferase family 1 domain-containing protein</fullName>
    </recommendedName>
</protein>
<dbReference type="CDD" id="cd03809">
    <property type="entry name" value="GT4_MtfB-like"/>
    <property type="match status" value="1"/>
</dbReference>
<dbReference type="Gene3D" id="3.40.50.2000">
    <property type="entry name" value="Glycogen Phosphorylase B"/>
    <property type="match status" value="2"/>
</dbReference>
<dbReference type="GO" id="GO:0016757">
    <property type="term" value="F:glycosyltransferase activity"/>
    <property type="evidence" value="ECO:0007669"/>
    <property type="project" value="InterPro"/>
</dbReference>
<dbReference type="SUPFAM" id="SSF53756">
    <property type="entry name" value="UDP-Glycosyltransferase/glycogen phosphorylase"/>
    <property type="match status" value="1"/>
</dbReference>
<dbReference type="GO" id="GO:0009103">
    <property type="term" value="P:lipopolysaccharide biosynthetic process"/>
    <property type="evidence" value="ECO:0007669"/>
    <property type="project" value="TreeGrafter"/>
</dbReference>
<dbReference type="Pfam" id="PF00534">
    <property type="entry name" value="Glycos_transf_1"/>
    <property type="match status" value="1"/>
</dbReference>
<comment type="caution">
    <text evidence="4">The sequence shown here is derived from an EMBL/GenBank/DDBJ whole genome shotgun (WGS) entry which is preliminary data.</text>
</comment>
<dbReference type="PANTHER" id="PTHR46401:SF2">
    <property type="entry name" value="GLYCOSYLTRANSFERASE WBBK-RELATED"/>
    <property type="match status" value="1"/>
</dbReference>
<evidence type="ECO:0000259" key="2">
    <source>
        <dbReference type="Pfam" id="PF00534"/>
    </source>
</evidence>
<feature type="domain" description="Glycosyl transferase family 1" evidence="2">
    <location>
        <begin position="244"/>
        <end position="400"/>
    </location>
</feature>
<dbReference type="Proteomes" id="UP000176915">
    <property type="component" value="Unassembled WGS sequence"/>
</dbReference>